<dbReference type="InterPro" id="IPR008984">
    <property type="entry name" value="SMAD_FHA_dom_sf"/>
</dbReference>
<dbReference type="GO" id="GO:0005524">
    <property type="term" value="F:ATP binding"/>
    <property type="evidence" value="ECO:0007669"/>
    <property type="project" value="InterPro"/>
</dbReference>
<reference evidence="5" key="1">
    <citation type="submission" date="2022-11" db="UniProtKB">
        <authorList>
            <consortium name="WormBaseParasite"/>
        </authorList>
    </citation>
    <scope>IDENTIFICATION</scope>
</reference>
<organism evidence="4 5">
    <name type="scientific">Parascaris univalens</name>
    <name type="common">Nematode worm</name>
    <dbReference type="NCBI Taxonomy" id="6257"/>
    <lineage>
        <taxon>Eukaryota</taxon>
        <taxon>Metazoa</taxon>
        <taxon>Ecdysozoa</taxon>
        <taxon>Nematoda</taxon>
        <taxon>Chromadorea</taxon>
        <taxon>Rhabditida</taxon>
        <taxon>Spirurina</taxon>
        <taxon>Ascaridomorpha</taxon>
        <taxon>Ascaridoidea</taxon>
        <taxon>Ascarididae</taxon>
        <taxon>Parascaris</taxon>
    </lineage>
</organism>
<dbReference type="InterPro" id="IPR014978">
    <property type="entry name" value="Gln-Leu-Gln_QLQ"/>
</dbReference>
<evidence type="ECO:0000259" key="3">
    <source>
        <dbReference type="PROSITE" id="PS51666"/>
    </source>
</evidence>
<proteinExistence type="predicted"/>
<accession>A0A915BVA4</accession>
<name>A0A915BVA4_PARUN</name>
<evidence type="ECO:0000256" key="1">
    <source>
        <dbReference type="ARBA" id="ARBA00004123"/>
    </source>
</evidence>
<evidence type="ECO:0000313" key="5">
    <source>
        <dbReference type="WBParaSite" id="PgR062_g044_t01"/>
    </source>
</evidence>
<keyword evidence="4" id="KW-1185">Reference proteome</keyword>
<dbReference type="Proteomes" id="UP000887569">
    <property type="component" value="Unplaced"/>
</dbReference>
<dbReference type="GO" id="GO:0006355">
    <property type="term" value="P:regulation of DNA-templated transcription"/>
    <property type="evidence" value="ECO:0007669"/>
    <property type="project" value="InterPro"/>
</dbReference>
<dbReference type="SUPFAM" id="SSF49879">
    <property type="entry name" value="SMAD/FHA domain"/>
    <property type="match status" value="1"/>
</dbReference>
<dbReference type="AlphaFoldDB" id="A0A915BVA4"/>
<evidence type="ECO:0000313" key="4">
    <source>
        <dbReference type="Proteomes" id="UP000887569"/>
    </source>
</evidence>
<dbReference type="GO" id="GO:0005634">
    <property type="term" value="C:nucleus"/>
    <property type="evidence" value="ECO:0007669"/>
    <property type="project" value="UniProtKB-SubCell"/>
</dbReference>
<feature type="domain" description="QLQ" evidence="3">
    <location>
        <begin position="166"/>
        <end position="201"/>
    </location>
</feature>
<keyword evidence="2" id="KW-0539">Nucleus</keyword>
<dbReference type="WBParaSite" id="PgR062_g044_t01">
    <property type="protein sequence ID" value="PgR062_g044_t01"/>
    <property type="gene ID" value="PgR062_g044"/>
</dbReference>
<protein>
    <submittedName>
        <fullName evidence="5">QLQ domain-containing protein</fullName>
    </submittedName>
</protein>
<sequence>MQAWNLRYSVAWAHMYRWQEKERMDENGVTLRGQFVAVGLLADAVHDGQNVCIEWDIANEVSFALIRQPDPEQICEEVWLYNSGNKPLFISLSSSLNSNKAETIRRLSSGYCYRVHKFIARNMLATRLAQSDPANTLCFLNISVGIPPPEAAVKQEMPSKEATEASFTAEQMKQLRAQAGAYKQLARQEPLTPSLASRAITKMTKLLPDPYDYPAESENRKKLPYDLMKMKQSKVRKAVLTYHANNEKERKKDEQKNERMRMQKLMQEDEEGYRQLLDEKKDKRMVYLLKQTDEYVEGLTGLVKQHQATEKRRKRTE</sequence>
<dbReference type="PROSITE" id="PS51666">
    <property type="entry name" value="QLQ"/>
    <property type="match status" value="1"/>
</dbReference>
<comment type="subcellular location">
    <subcellularLocation>
        <location evidence="1">Nucleus</location>
    </subcellularLocation>
</comment>
<dbReference type="Gene3D" id="1.20.5.170">
    <property type="match status" value="1"/>
</dbReference>
<dbReference type="Pfam" id="PF08880">
    <property type="entry name" value="QLQ"/>
    <property type="match status" value="1"/>
</dbReference>
<evidence type="ECO:0000256" key="2">
    <source>
        <dbReference type="ARBA" id="ARBA00023242"/>
    </source>
</evidence>
<dbReference type="SMART" id="SM00951">
    <property type="entry name" value="QLQ"/>
    <property type="match status" value="1"/>
</dbReference>